<dbReference type="GO" id="GO:0009240">
    <property type="term" value="P:isopentenyl diphosphate biosynthetic process"/>
    <property type="evidence" value="ECO:0007669"/>
    <property type="project" value="TreeGrafter"/>
</dbReference>
<evidence type="ECO:0000256" key="12">
    <source>
        <dbReference type="SAM" id="SignalP"/>
    </source>
</evidence>
<protein>
    <recommendedName>
        <fullName evidence="3 10">Isopentenyl-diphosphate Delta-isomerase</fullName>
        <shortName evidence="10">IPP isomerase</shortName>
        <ecNumber evidence="3 10">5.3.3.2</ecNumber>
    </recommendedName>
    <alternativeName>
        <fullName evidence="10">IPP:DMAPP isomerase</fullName>
    </alternativeName>
    <alternativeName>
        <fullName evidence="10">Isopentenyl pyrophosphate isomerase</fullName>
    </alternativeName>
</protein>
<dbReference type="PANTHER" id="PTHR10885">
    <property type="entry name" value="ISOPENTENYL-DIPHOSPHATE DELTA-ISOMERASE"/>
    <property type="match status" value="1"/>
</dbReference>
<dbReference type="NCBIfam" id="NF002995">
    <property type="entry name" value="PRK03759.1"/>
    <property type="match status" value="1"/>
</dbReference>
<feature type="chain" id="PRO_5019162391" description="Isopentenyl-diphosphate Delta-isomerase" evidence="12">
    <location>
        <begin position="21"/>
        <end position="210"/>
    </location>
</feature>
<keyword evidence="8 10" id="KW-0414">Isoprene biosynthesis</keyword>
<evidence type="ECO:0000256" key="5">
    <source>
        <dbReference type="ARBA" id="ARBA00022723"/>
    </source>
</evidence>
<sequence>MKRRRYIPAFLCHYSGKLSAAYLLQYIFQPLYRIKDIMNDELILVDEHDNTAGYDEKLRVHQLGLLHRAFSVFLFNDAGELLIQQRAFSKYHSGGLWANSCCSHPRRGESLEQATQRRLREELGISCPLQPAGHIIYRAEVPPSLIEHEYDHLFTGHYNGVFSLNPQEVAAVRWISLTDLKKEIQNHPEQFAEWFKVIAGKFSPLQITTS</sequence>
<keyword evidence="7 10" id="KW-0464">Manganese</keyword>
<keyword evidence="12" id="KW-0732">Signal</keyword>
<feature type="binding site" evidence="10">
    <location>
        <position position="149"/>
    </location>
    <ligand>
        <name>Mn(2+)</name>
        <dbReference type="ChEBI" id="CHEBI:29035"/>
    </ligand>
</feature>
<dbReference type="SUPFAM" id="SSF55811">
    <property type="entry name" value="Nudix"/>
    <property type="match status" value="1"/>
</dbReference>
<dbReference type="Gene3D" id="3.90.79.10">
    <property type="entry name" value="Nucleoside Triphosphate Pyrophosphohydrolase"/>
    <property type="match status" value="1"/>
</dbReference>
<dbReference type="GO" id="GO:0046872">
    <property type="term" value="F:metal ion binding"/>
    <property type="evidence" value="ECO:0007669"/>
    <property type="project" value="UniProtKB-KW"/>
</dbReference>
<organism evidence="14 15">
    <name type="scientific">Morganella morganii</name>
    <name type="common">Proteus morganii</name>
    <dbReference type="NCBI Taxonomy" id="582"/>
    <lineage>
        <taxon>Bacteria</taxon>
        <taxon>Pseudomonadati</taxon>
        <taxon>Pseudomonadota</taxon>
        <taxon>Gammaproteobacteria</taxon>
        <taxon>Enterobacterales</taxon>
        <taxon>Morganellaceae</taxon>
        <taxon>Morganella</taxon>
    </lineage>
</organism>
<evidence type="ECO:0000256" key="6">
    <source>
        <dbReference type="ARBA" id="ARBA00022842"/>
    </source>
</evidence>
<evidence type="ECO:0000313" key="14">
    <source>
        <dbReference type="EMBL" id="RUT64700.1"/>
    </source>
</evidence>
<dbReference type="GO" id="GO:0004452">
    <property type="term" value="F:isopentenyl-diphosphate delta-isomerase activity"/>
    <property type="evidence" value="ECO:0007669"/>
    <property type="project" value="UniProtKB-UniRule"/>
</dbReference>
<dbReference type="EC" id="5.3.3.2" evidence="3 10"/>
<name>A0A433ZRF3_MORMO</name>
<evidence type="ECO:0000256" key="2">
    <source>
        <dbReference type="ARBA" id="ARBA00007579"/>
    </source>
</evidence>
<evidence type="ECO:0000313" key="15">
    <source>
        <dbReference type="Proteomes" id="UP000286908"/>
    </source>
</evidence>
<evidence type="ECO:0000256" key="4">
    <source>
        <dbReference type="ARBA" id="ARBA00022490"/>
    </source>
</evidence>
<dbReference type="PROSITE" id="PS51462">
    <property type="entry name" value="NUDIX"/>
    <property type="match status" value="1"/>
</dbReference>
<dbReference type="InterPro" id="IPR056375">
    <property type="entry name" value="Idi_bact"/>
</dbReference>
<comment type="similarity">
    <text evidence="2 10">Belongs to the IPP isomerase type 1 family.</text>
</comment>
<keyword evidence="5 10" id="KW-0479">Metal-binding</keyword>
<feature type="signal peptide" evidence="12">
    <location>
        <begin position="1"/>
        <end position="20"/>
    </location>
</feature>
<dbReference type="Pfam" id="PF00293">
    <property type="entry name" value="NUDIX"/>
    <property type="match status" value="1"/>
</dbReference>
<keyword evidence="6 10" id="KW-0460">Magnesium</keyword>
<dbReference type="EMBL" id="NRQY01000002">
    <property type="protein sequence ID" value="RUT64700.1"/>
    <property type="molecule type" value="Genomic_DNA"/>
</dbReference>
<evidence type="ECO:0000259" key="13">
    <source>
        <dbReference type="PROSITE" id="PS51462"/>
    </source>
</evidence>
<feature type="binding site" evidence="10">
    <location>
        <position position="61"/>
    </location>
    <ligand>
        <name>Mn(2+)</name>
        <dbReference type="ChEBI" id="CHEBI:29035"/>
    </ligand>
</feature>
<dbReference type="HAMAP" id="MF_00202">
    <property type="entry name" value="Idi"/>
    <property type="match status" value="1"/>
</dbReference>
<dbReference type="PIRSF" id="PIRSF018427">
    <property type="entry name" value="Isopntndiph_ism"/>
    <property type="match status" value="1"/>
</dbReference>
<evidence type="ECO:0000256" key="8">
    <source>
        <dbReference type="ARBA" id="ARBA00023229"/>
    </source>
</evidence>
<comment type="catalytic activity">
    <reaction evidence="10">
        <text>isopentenyl diphosphate = dimethylallyl diphosphate</text>
        <dbReference type="Rhea" id="RHEA:23284"/>
        <dbReference type="ChEBI" id="CHEBI:57623"/>
        <dbReference type="ChEBI" id="CHEBI:128769"/>
        <dbReference type="EC" id="5.3.3.2"/>
    </reaction>
</comment>
<dbReference type="Proteomes" id="UP000286908">
    <property type="component" value="Unassembled WGS sequence"/>
</dbReference>
<evidence type="ECO:0000256" key="9">
    <source>
        <dbReference type="ARBA" id="ARBA00023235"/>
    </source>
</evidence>
<dbReference type="AlphaFoldDB" id="A0A433ZRF3"/>
<feature type="binding site" evidence="10">
    <location>
        <position position="122"/>
    </location>
    <ligand>
        <name>Mg(2+)</name>
        <dbReference type="ChEBI" id="CHEBI:18420"/>
    </ligand>
</feature>
<keyword evidence="9 10" id="KW-0413">Isomerase</keyword>
<feature type="binding site" evidence="10">
    <location>
        <position position="104"/>
    </location>
    <ligand>
        <name>Mn(2+)</name>
        <dbReference type="ChEBI" id="CHEBI:29035"/>
    </ligand>
</feature>
<dbReference type="UniPathway" id="UPA00059">
    <property type="reaction ID" value="UER00104"/>
</dbReference>
<dbReference type="GO" id="GO:0005737">
    <property type="term" value="C:cytoplasm"/>
    <property type="evidence" value="ECO:0007669"/>
    <property type="project" value="UniProtKB-SubCell"/>
</dbReference>
<proteinExistence type="inferred from homology"/>
<dbReference type="InterPro" id="IPR000086">
    <property type="entry name" value="NUDIX_hydrolase_dom"/>
</dbReference>
<dbReference type="NCBIfam" id="TIGR02150">
    <property type="entry name" value="IPP_isom_1"/>
    <property type="match status" value="1"/>
</dbReference>
<comment type="subunit">
    <text evidence="10">Homodimer.</text>
</comment>
<comment type="function">
    <text evidence="10">Catalyzes the 1,3-allylic rearrangement of the homoallylic substrate isopentenyl (IPP) to its highly electrophilic allylic isomer, dimethylallyl diphosphate (DMAPP).</text>
</comment>
<feature type="domain" description="Nudix hydrolase" evidence="13">
    <location>
        <begin position="65"/>
        <end position="197"/>
    </location>
</feature>
<geneLocation type="plasmid" evidence="14">
    <name>unnamed1</name>
</geneLocation>
<feature type="binding site" evidence="10">
    <location>
        <position position="147"/>
    </location>
    <ligand>
        <name>Mn(2+)</name>
        <dbReference type="ChEBI" id="CHEBI:29035"/>
    </ligand>
</feature>
<dbReference type="PANTHER" id="PTHR10885:SF0">
    <property type="entry name" value="ISOPENTENYL-DIPHOSPHATE DELTA-ISOMERASE"/>
    <property type="match status" value="1"/>
</dbReference>
<comment type="caution">
    <text evidence="14">The sequence shown here is derived from an EMBL/GenBank/DDBJ whole genome shotgun (WGS) entry which is preliminary data.</text>
</comment>
<evidence type="ECO:0000256" key="11">
    <source>
        <dbReference type="PIRSR" id="PIRSR018427-1"/>
    </source>
</evidence>
<comment type="pathway">
    <text evidence="1 10">Isoprenoid biosynthesis; dimethylallyl diphosphate biosynthesis; dimethylallyl diphosphate from isopentenyl diphosphate: step 1/1.</text>
</comment>
<keyword evidence="4 10" id="KW-0963">Cytoplasm</keyword>
<dbReference type="InterPro" id="IPR011876">
    <property type="entry name" value="IsopentenylPP_isomerase_typ1"/>
</dbReference>
<evidence type="ECO:0000256" key="10">
    <source>
        <dbReference type="HAMAP-Rule" id="MF_00202"/>
    </source>
</evidence>
<reference evidence="14 15" key="1">
    <citation type="submission" date="2017-08" db="EMBL/GenBank/DDBJ databases">
        <title>Draft genome sequence of pheromone producing symbiont Morganella morganii, of the female New Zealand grass grub Costelytra giveni.</title>
        <authorList>
            <person name="Laugraud A."/>
            <person name="Young S.D."/>
            <person name="Hurst M.H."/>
        </authorList>
    </citation>
    <scope>NUCLEOTIDE SEQUENCE [LARGE SCALE GENOMIC DNA]</scope>
    <source>
        <strain evidence="14 15">MMsCG</strain>
        <plasmid evidence="14">unnamed1</plasmid>
    </source>
</reference>
<dbReference type="CDD" id="cd02885">
    <property type="entry name" value="NUDIX_IPP_Isomerase"/>
    <property type="match status" value="1"/>
</dbReference>
<evidence type="ECO:0000256" key="7">
    <source>
        <dbReference type="ARBA" id="ARBA00023211"/>
    </source>
</evidence>
<comment type="subcellular location">
    <subcellularLocation>
        <location evidence="10">Cytoplasm</location>
    </subcellularLocation>
</comment>
<feature type="binding site" evidence="10">
    <location>
        <position position="67"/>
    </location>
    <ligand>
        <name>Mn(2+)</name>
        <dbReference type="ChEBI" id="CHEBI:29035"/>
    </ligand>
</feature>
<feature type="active site" evidence="10 11">
    <location>
        <position position="149"/>
    </location>
</feature>
<dbReference type="GO" id="GO:0050992">
    <property type="term" value="P:dimethylallyl diphosphate biosynthetic process"/>
    <property type="evidence" value="ECO:0007669"/>
    <property type="project" value="UniProtKB-UniRule"/>
</dbReference>
<evidence type="ECO:0000256" key="3">
    <source>
        <dbReference type="ARBA" id="ARBA00012057"/>
    </source>
</evidence>
<comment type="cofactor">
    <cofactor evidence="10">
        <name>Mn(2+)</name>
        <dbReference type="ChEBI" id="CHEBI:29035"/>
    </cofactor>
    <text evidence="10">Binds 1 Mn(2+) ion per subunit.</text>
</comment>
<evidence type="ECO:0000256" key="1">
    <source>
        <dbReference type="ARBA" id="ARBA00004826"/>
    </source>
</evidence>
<keyword evidence="14" id="KW-0614">Plasmid</keyword>
<dbReference type="InterPro" id="IPR015797">
    <property type="entry name" value="NUDIX_hydrolase-like_dom_sf"/>
</dbReference>
<feature type="active site" evidence="10 11">
    <location>
        <position position="102"/>
    </location>
</feature>
<gene>
    <name evidence="10" type="primary">idi</name>
    <name evidence="14" type="ORF">CKG00_16205</name>
</gene>
<comment type="cofactor">
    <cofactor evidence="10">
        <name>Mg(2+)</name>
        <dbReference type="ChEBI" id="CHEBI:18420"/>
    </cofactor>
    <text evidence="10">Binds 1 Mg(2+) ion per subunit. The magnesium ion binds only when substrate is bound.</text>
</comment>
<accession>A0A433ZRF3</accession>